<sequence>MNSKIRSLRYSVFSKEGKKLHKNVRVQNCLYICEEQKQIKENEKEKDENEKQKQIKGKEKEKEKGKEKEKEKEKEKGKGKEKDENEKEKEKENENKKEKQKEIEIENENKNEKENENENKINYVWKPKTTELLSVESTNYFTHLTIMNKESQILFQVILQKKKRKNKNKHRNTTPTNRKKIHLIGMVWENPEEFNKSEINNQNVVLRFFAKKKKILSKILVVKQKVALKHRLRRKYTSVKVNKNTKLVFHVLGAEGKELFKTVQPVRHLFEKDLRKRNTSKNKQQKTTNTAKKKLLPDDPNKIQTLPMEKKYISGSNLIFHVLDVGGSLSHTVKVDLTRVNKNKNYHN</sequence>
<evidence type="ECO:0000313" key="3">
    <source>
        <dbReference type="Proteomes" id="UP001150062"/>
    </source>
</evidence>
<feature type="region of interest" description="Disordered" evidence="1">
    <location>
        <begin position="277"/>
        <end position="301"/>
    </location>
</feature>
<feature type="region of interest" description="Disordered" evidence="1">
    <location>
        <begin position="40"/>
        <end position="115"/>
    </location>
</feature>
<keyword evidence="3" id="KW-1185">Reference proteome</keyword>
<gene>
    <name evidence="2" type="ORF">M0813_29989</name>
</gene>
<name>A0ABQ8XM56_9EUKA</name>
<evidence type="ECO:0000313" key="2">
    <source>
        <dbReference type="EMBL" id="KAJ6233681.1"/>
    </source>
</evidence>
<dbReference type="Proteomes" id="UP001150062">
    <property type="component" value="Unassembled WGS sequence"/>
</dbReference>
<organism evidence="2 3">
    <name type="scientific">Anaeramoeba flamelloides</name>
    <dbReference type="NCBI Taxonomy" id="1746091"/>
    <lineage>
        <taxon>Eukaryota</taxon>
        <taxon>Metamonada</taxon>
        <taxon>Anaeramoebidae</taxon>
        <taxon>Anaeramoeba</taxon>
    </lineage>
</organism>
<dbReference type="EMBL" id="JAOAOG010000276">
    <property type="protein sequence ID" value="KAJ6233681.1"/>
    <property type="molecule type" value="Genomic_DNA"/>
</dbReference>
<accession>A0ABQ8XM56</accession>
<reference evidence="2" key="1">
    <citation type="submission" date="2022-08" db="EMBL/GenBank/DDBJ databases">
        <title>Novel sulfate-reducing endosymbionts in the free-living metamonad Anaeramoeba.</title>
        <authorList>
            <person name="Jerlstrom-Hultqvist J."/>
            <person name="Cepicka I."/>
            <person name="Gallot-Lavallee L."/>
            <person name="Salas-Leiva D."/>
            <person name="Curtis B.A."/>
            <person name="Zahonova K."/>
            <person name="Pipaliya S."/>
            <person name="Dacks J."/>
            <person name="Roger A.J."/>
        </authorList>
    </citation>
    <scope>NUCLEOTIDE SEQUENCE</scope>
    <source>
        <strain evidence="2">Schooner1</strain>
    </source>
</reference>
<proteinExistence type="predicted"/>
<evidence type="ECO:0000256" key="1">
    <source>
        <dbReference type="SAM" id="MobiDB-lite"/>
    </source>
</evidence>
<protein>
    <submittedName>
        <fullName evidence="2">Chascon</fullName>
    </submittedName>
</protein>
<comment type="caution">
    <text evidence="2">The sequence shown here is derived from an EMBL/GenBank/DDBJ whole genome shotgun (WGS) entry which is preliminary data.</text>
</comment>